<name>A0AAD7Q1M5_QUISA</name>
<accession>A0AAD7Q1M5</accession>
<dbReference type="EMBL" id="JARAOO010000004">
    <property type="protein sequence ID" value="KAJ7973182.1"/>
    <property type="molecule type" value="Genomic_DNA"/>
</dbReference>
<organism evidence="1 2">
    <name type="scientific">Quillaja saponaria</name>
    <name type="common">Soap bark tree</name>
    <dbReference type="NCBI Taxonomy" id="32244"/>
    <lineage>
        <taxon>Eukaryota</taxon>
        <taxon>Viridiplantae</taxon>
        <taxon>Streptophyta</taxon>
        <taxon>Embryophyta</taxon>
        <taxon>Tracheophyta</taxon>
        <taxon>Spermatophyta</taxon>
        <taxon>Magnoliopsida</taxon>
        <taxon>eudicotyledons</taxon>
        <taxon>Gunneridae</taxon>
        <taxon>Pentapetalae</taxon>
        <taxon>rosids</taxon>
        <taxon>fabids</taxon>
        <taxon>Fabales</taxon>
        <taxon>Quillajaceae</taxon>
        <taxon>Quillaja</taxon>
    </lineage>
</organism>
<dbReference type="KEGG" id="qsa:O6P43_010958"/>
<keyword evidence="2" id="KW-1185">Reference proteome</keyword>
<reference evidence="1" key="1">
    <citation type="journal article" date="2023" name="Science">
        <title>Elucidation of the pathway for biosynthesis of saponin adjuvants from the soapbark tree.</title>
        <authorList>
            <person name="Reed J."/>
            <person name="Orme A."/>
            <person name="El-Demerdash A."/>
            <person name="Owen C."/>
            <person name="Martin L.B.B."/>
            <person name="Misra R.C."/>
            <person name="Kikuchi S."/>
            <person name="Rejzek M."/>
            <person name="Martin A.C."/>
            <person name="Harkess A."/>
            <person name="Leebens-Mack J."/>
            <person name="Louveau T."/>
            <person name="Stephenson M.J."/>
            <person name="Osbourn A."/>
        </authorList>
    </citation>
    <scope>NUCLEOTIDE SEQUENCE</scope>
    <source>
        <strain evidence="1">S10</strain>
    </source>
</reference>
<evidence type="ECO:0000313" key="2">
    <source>
        <dbReference type="Proteomes" id="UP001163823"/>
    </source>
</evidence>
<dbReference type="Proteomes" id="UP001163823">
    <property type="component" value="Chromosome 4"/>
</dbReference>
<sequence length="118" mass="14645">MNLNQRQRENYVTGLNPIFRSDSFGYYSLDQSYMMMEKRQLFLRSYQFCRKKSLTERVKGSLIRVKRVIWLRLRSARRLRKLVFSRFKCGFYYRKRRFLRLLNNHHYKSNSSSSTCFW</sequence>
<evidence type="ECO:0000313" key="1">
    <source>
        <dbReference type="EMBL" id="KAJ7973182.1"/>
    </source>
</evidence>
<protein>
    <submittedName>
        <fullName evidence="1">Lamin tail domain-containing protein</fullName>
    </submittedName>
</protein>
<comment type="caution">
    <text evidence="1">The sequence shown here is derived from an EMBL/GenBank/DDBJ whole genome shotgun (WGS) entry which is preliminary data.</text>
</comment>
<gene>
    <name evidence="1" type="ORF">O6P43_010958</name>
</gene>
<proteinExistence type="predicted"/>
<dbReference type="AlphaFoldDB" id="A0AAD7Q1M5"/>